<dbReference type="OrthoDB" id="993239at2759"/>
<keyword evidence="3" id="KW-1185">Reference proteome</keyword>
<evidence type="ECO:0000313" key="2">
    <source>
        <dbReference type="EMBL" id="KAH1064042.1"/>
    </source>
</evidence>
<dbReference type="Gene3D" id="3.30.420.10">
    <property type="entry name" value="Ribonuclease H-like superfamily/Ribonuclease H"/>
    <property type="match status" value="1"/>
</dbReference>
<dbReference type="Pfam" id="PF13456">
    <property type="entry name" value="RVT_3"/>
    <property type="match status" value="1"/>
</dbReference>
<dbReference type="InterPro" id="IPR036397">
    <property type="entry name" value="RNaseH_sf"/>
</dbReference>
<dbReference type="GO" id="GO:0003676">
    <property type="term" value="F:nucleic acid binding"/>
    <property type="evidence" value="ECO:0007669"/>
    <property type="project" value="InterPro"/>
</dbReference>
<evidence type="ECO:0000313" key="3">
    <source>
        <dbReference type="Proteomes" id="UP000828251"/>
    </source>
</evidence>
<dbReference type="InterPro" id="IPR044730">
    <property type="entry name" value="RNase_H-like_dom_plant"/>
</dbReference>
<dbReference type="Proteomes" id="UP000828251">
    <property type="component" value="Unassembled WGS sequence"/>
</dbReference>
<feature type="domain" description="RNase H type-1" evidence="1">
    <location>
        <begin position="2"/>
        <end position="109"/>
    </location>
</feature>
<accession>A0A9D3ZSZ5</accession>
<sequence length="126" mass="14415">MGLGVIVRDEHGFVLGGKGCVKDVNLNSEWAEMMAIEEGIRLAKSLNLKRVQFESDNASFVNKINRKDQDITHLGQRAKDNYRKMKLFEEAVIKWIPRSSNKIADFICSFVLSNDCSWSFDLNYPI</sequence>
<dbReference type="InterPro" id="IPR012337">
    <property type="entry name" value="RNaseH-like_sf"/>
</dbReference>
<dbReference type="EMBL" id="JAIQCV010000009">
    <property type="protein sequence ID" value="KAH1064042.1"/>
    <property type="molecule type" value="Genomic_DNA"/>
</dbReference>
<dbReference type="GO" id="GO:0004523">
    <property type="term" value="F:RNA-DNA hybrid ribonuclease activity"/>
    <property type="evidence" value="ECO:0007669"/>
    <property type="project" value="InterPro"/>
</dbReference>
<dbReference type="AlphaFoldDB" id="A0A9D3ZSZ5"/>
<reference evidence="2 3" key="1">
    <citation type="journal article" date="2021" name="Plant Biotechnol. J.">
        <title>Multi-omics assisted identification of the key and species-specific regulatory components of drought-tolerant mechanisms in Gossypium stocksii.</title>
        <authorList>
            <person name="Yu D."/>
            <person name="Ke L."/>
            <person name="Zhang D."/>
            <person name="Wu Y."/>
            <person name="Sun Y."/>
            <person name="Mei J."/>
            <person name="Sun J."/>
            <person name="Sun Y."/>
        </authorList>
    </citation>
    <scope>NUCLEOTIDE SEQUENCE [LARGE SCALE GENOMIC DNA]</scope>
    <source>
        <strain evidence="3">cv. E1</strain>
        <tissue evidence="2">Leaf</tissue>
    </source>
</reference>
<dbReference type="InterPro" id="IPR052929">
    <property type="entry name" value="RNase_H-like_EbsB-rel"/>
</dbReference>
<proteinExistence type="predicted"/>
<name>A0A9D3ZSZ5_9ROSI</name>
<comment type="caution">
    <text evidence="2">The sequence shown here is derived from an EMBL/GenBank/DDBJ whole genome shotgun (WGS) entry which is preliminary data.</text>
</comment>
<dbReference type="PANTHER" id="PTHR47074">
    <property type="entry name" value="BNAC02G40300D PROTEIN"/>
    <property type="match status" value="1"/>
</dbReference>
<organism evidence="2 3">
    <name type="scientific">Gossypium stocksii</name>
    <dbReference type="NCBI Taxonomy" id="47602"/>
    <lineage>
        <taxon>Eukaryota</taxon>
        <taxon>Viridiplantae</taxon>
        <taxon>Streptophyta</taxon>
        <taxon>Embryophyta</taxon>
        <taxon>Tracheophyta</taxon>
        <taxon>Spermatophyta</taxon>
        <taxon>Magnoliopsida</taxon>
        <taxon>eudicotyledons</taxon>
        <taxon>Gunneridae</taxon>
        <taxon>Pentapetalae</taxon>
        <taxon>rosids</taxon>
        <taxon>malvids</taxon>
        <taxon>Malvales</taxon>
        <taxon>Malvaceae</taxon>
        <taxon>Malvoideae</taxon>
        <taxon>Gossypium</taxon>
    </lineage>
</organism>
<dbReference type="PANTHER" id="PTHR47074:SF48">
    <property type="entry name" value="POLYNUCLEOTIDYL TRANSFERASE, RIBONUCLEASE H-LIKE SUPERFAMILY PROTEIN"/>
    <property type="match status" value="1"/>
</dbReference>
<protein>
    <recommendedName>
        <fullName evidence="1">RNase H type-1 domain-containing protein</fullName>
    </recommendedName>
</protein>
<gene>
    <name evidence="2" type="ORF">J1N35_029029</name>
</gene>
<dbReference type="CDD" id="cd06222">
    <property type="entry name" value="RNase_H_like"/>
    <property type="match status" value="1"/>
</dbReference>
<evidence type="ECO:0000259" key="1">
    <source>
        <dbReference type="Pfam" id="PF13456"/>
    </source>
</evidence>
<dbReference type="SUPFAM" id="SSF53098">
    <property type="entry name" value="Ribonuclease H-like"/>
    <property type="match status" value="1"/>
</dbReference>
<dbReference type="InterPro" id="IPR002156">
    <property type="entry name" value="RNaseH_domain"/>
</dbReference>